<dbReference type="SUPFAM" id="SSF56436">
    <property type="entry name" value="C-type lectin-like"/>
    <property type="match status" value="1"/>
</dbReference>
<gene>
    <name evidence="2" type="ordered locus">Ppha_2339</name>
</gene>
<evidence type="ECO:0000313" key="2">
    <source>
        <dbReference type="EMBL" id="ACF44534.1"/>
    </source>
</evidence>
<dbReference type="Pfam" id="PF13676">
    <property type="entry name" value="TIR_2"/>
    <property type="match status" value="1"/>
</dbReference>
<dbReference type="Gene3D" id="3.90.1580.10">
    <property type="entry name" value="paralog of FGE (formylglycine-generating enzyme)"/>
    <property type="match status" value="1"/>
</dbReference>
<dbReference type="KEGG" id="pph:Ppha_2339"/>
<dbReference type="InterPro" id="IPR000157">
    <property type="entry name" value="TIR_dom"/>
</dbReference>
<dbReference type="EMBL" id="CP001110">
    <property type="protein sequence ID" value="ACF44534.1"/>
    <property type="molecule type" value="Genomic_DNA"/>
</dbReference>
<dbReference type="GO" id="GO:0007165">
    <property type="term" value="P:signal transduction"/>
    <property type="evidence" value="ECO:0007669"/>
    <property type="project" value="InterPro"/>
</dbReference>
<evidence type="ECO:0000313" key="3">
    <source>
        <dbReference type="Proteomes" id="UP000002724"/>
    </source>
</evidence>
<dbReference type="GO" id="GO:0016787">
    <property type="term" value="F:hydrolase activity"/>
    <property type="evidence" value="ECO:0007669"/>
    <property type="project" value="InterPro"/>
</dbReference>
<dbReference type="InterPro" id="IPR016187">
    <property type="entry name" value="CTDL_fold"/>
</dbReference>
<dbReference type="Proteomes" id="UP000002724">
    <property type="component" value="Chromosome"/>
</dbReference>
<dbReference type="Gene3D" id="3.40.50.10140">
    <property type="entry name" value="Toll/interleukin-1 receptor homology (TIR) domain"/>
    <property type="match status" value="1"/>
</dbReference>
<dbReference type="InterPro" id="IPR035897">
    <property type="entry name" value="Toll_tir_struct_dom_sf"/>
</dbReference>
<dbReference type="eggNOG" id="COG1409">
    <property type="taxonomic scope" value="Bacteria"/>
</dbReference>
<dbReference type="Pfam" id="PF03781">
    <property type="entry name" value="FGE-sulfatase"/>
    <property type="match status" value="1"/>
</dbReference>
<dbReference type="Pfam" id="PF00149">
    <property type="entry name" value="Metallophos"/>
    <property type="match status" value="1"/>
</dbReference>
<sequence length="775" mass="88308">MALTWLHVSDFHLSNGAPYDQVVILRALVESVRRFREEGHVPDLIFATGDIAQNGKANEYDAATKFFDDLLEAAALNRDRLFIIPGNHDVDRKMGKWSHRHLDNAEEADEYFDPESTFPQLRDKFQAFSSWYNDYFKAIRSFPTNTTCSPVELVTINGLRLAVLPLNSALFCIDDHDHEKLFIGCRCLDAARKQFEAADLKVALIHHPLDWLSPFEQSNIEAVLEESVDLLLQGHFHQVAVKGIVSANGGYLKLAAGASYQTRQWPNTAMYVTFENSGVTIFPIRYEDKPGEKWTLDTSLYPSPSYTGSFVLPRRLGTGYDKDLLSKLSAPKAFIAYSWEDDNHKKWVADLATRLRHSGVETILDQWHAVPGDQLPDFMEKEIRNNDYVLIICTPKYRSKCDKRDGGAGYEGDIMTAEVFTTKNHRKFIPVLAKGSWDESAPSWLKGKFYVDLSTPVEDERDYPRLLAALLNSHPQPPPVMQRMPEIPFRLLSTTLPIVKVENRQQLFRNTNEQNAEYILIPGGSYLYSATEKEEQVSDIYFAKYPVTNQRYRDFIQFLQSDGSSQGVSVSVSSIREELKAIAKRNLWWPQLGDYLYEGKNDLAALFRSSFDGEAKFKGNNQPVVGVTWYAARAYCLWLSMLEGSTMRYRLPTEIEWEWAAGGIRQTTPQKVRDYPWPEEEGDISVRLANYNSTVGATTPVGSYPDGATPEGLYDMAGNVWEWTDSWWEEKKLSLRVLRGGCWRYDAEYCRSAYRGSCAPGNRRSNVGFRPVFVP</sequence>
<dbReference type="InterPro" id="IPR042095">
    <property type="entry name" value="SUMF_sf"/>
</dbReference>
<dbReference type="Gene3D" id="3.60.21.10">
    <property type="match status" value="1"/>
</dbReference>
<accession>B4SEB5</accession>
<dbReference type="SUPFAM" id="SSF56300">
    <property type="entry name" value="Metallo-dependent phosphatases"/>
    <property type="match status" value="1"/>
</dbReference>
<dbReference type="InterPro" id="IPR013568">
    <property type="entry name" value="SEFIR_dom"/>
</dbReference>
<reference evidence="2 3" key="1">
    <citation type="submission" date="2008-06" db="EMBL/GenBank/DDBJ databases">
        <title>Complete sequence of Pelodictyon phaeoclathratiforme BU-1.</title>
        <authorList>
            <consortium name="US DOE Joint Genome Institute"/>
            <person name="Lucas S."/>
            <person name="Copeland A."/>
            <person name="Lapidus A."/>
            <person name="Glavina del Rio T."/>
            <person name="Dalin E."/>
            <person name="Tice H."/>
            <person name="Bruce D."/>
            <person name="Goodwin L."/>
            <person name="Pitluck S."/>
            <person name="Schmutz J."/>
            <person name="Larimer F."/>
            <person name="Land M."/>
            <person name="Hauser L."/>
            <person name="Kyrpides N."/>
            <person name="Mikhailova N."/>
            <person name="Liu Z."/>
            <person name="Li T."/>
            <person name="Zhao F."/>
            <person name="Overmann J."/>
            <person name="Bryant D.A."/>
            <person name="Richardson P."/>
        </authorList>
    </citation>
    <scope>NUCLEOTIDE SEQUENCE [LARGE SCALE GENOMIC DNA]</scope>
    <source>
        <strain evidence="3">DSM 5477 / BU-1</strain>
    </source>
</reference>
<keyword evidence="3" id="KW-1185">Reference proteome</keyword>
<dbReference type="SUPFAM" id="SSF52200">
    <property type="entry name" value="Toll/Interleukin receptor TIR domain"/>
    <property type="match status" value="1"/>
</dbReference>
<dbReference type="PANTHER" id="PTHR23150">
    <property type="entry name" value="SULFATASE MODIFYING FACTOR 1, 2"/>
    <property type="match status" value="1"/>
</dbReference>
<dbReference type="PANTHER" id="PTHR23150:SF19">
    <property type="entry name" value="FORMYLGLYCINE-GENERATING ENZYME"/>
    <property type="match status" value="1"/>
</dbReference>
<dbReference type="InterPro" id="IPR051043">
    <property type="entry name" value="Sulfatase_Mod_Factor_Kinase"/>
</dbReference>
<dbReference type="eggNOG" id="COG1262">
    <property type="taxonomic scope" value="Bacteria"/>
</dbReference>
<protein>
    <recommendedName>
        <fullName evidence="1">SEFIR domain-containing protein</fullName>
    </recommendedName>
</protein>
<dbReference type="STRING" id="324925.Ppha_2339"/>
<feature type="domain" description="SEFIR" evidence="1">
    <location>
        <begin position="330"/>
        <end position="462"/>
    </location>
</feature>
<dbReference type="HOGENOM" id="CLU_360881_0_0_10"/>
<dbReference type="InterPro" id="IPR004843">
    <property type="entry name" value="Calcineurin-like_PHP"/>
</dbReference>
<dbReference type="GO" id="GO:0120147">
    <property type="term" value="F:formylglycine-generating oxidase activity"/>
    <property type="evidence" value="ECO:0007669"/>
    <property type="project" value="TreeGrafter"/>
</dbReference>
<dbReference type="PROSITE" id="PS51534">
    <property type="entry name" value="SEFIR"/>
    <property type="match status" value="1"/>
</dbReference>
<organism evidence="2 3">
    <name type="scientific">Pelodictyon phaeoclathratiforme (strain DSM 5477 / BU-1)</name>
    <dbReference type="NCBI Taxonomy" id="324925"/>
    <lineage>
        <taxon>Bacteria</taxon>
        <taxon>Pseudomonadati</taxon>
        <taxon>Chlorobiota</taxon>
        <taxon>Chlorobiia</taxon>
        <taxon>Chlorobiales</taxon>
        <taxon>Chlorobiaceae</taxon>
        <taxon>Chlorobium/Pelodictyon group</taxon>
        <taxon>Pelodictyon</taxon>
    </lineage>
</organism>
<dbReference type="InterPro" id="IPR029052">
    <property type="entry name" value="Metallo-depent_PP-like"/>
</dbReference>
<evidence type="ECO:0000259" key="1">
    <source>
        <dbReference type="PROSITE" id="PS51534"/>
    </source>
</evidence>
<name>B4SEB5_PELPB</name>
<dbReference type="RefSeq" id="WP_012509009.1">
    <property type="nucleotide sequence ID" value="NC_011060.1"/>
</dbReference>
<proteinExistence type="predicted"/>
<dbReference type="InterPro" id="IPR005532">
    <property type="entry name" value="SUMF_dom"/>
</dbReference>
<dbReference type="AlphaFoldDB" id="B4SEB5"/>